<evidence type="ECO:0000313" key="5">
    <source>
        <dbReference type="EMBL" id="SHH19467.1"/>
    </source>
</evidence>
<dbReference type="Pfam" id="PF12833">
    <property type="entry name" value="HTH_18"/>
    <property type="match status" value="1"/>
</dbReference>
<dbReference type="PANTHER" id="PTHR47894">
    <property type="entry name" value="HTH-TYPE TRANSCRIPTIONAL REGULATOR GADX"/>
    <property type="match status" value="1"/>
</dbReference>
<dbReference type="STRING" id="947013.SAMN04488109_3109"/>
<sequence length="337" mass="38035">MPHRPQLIFYDKMKILAKHLSCFVDYGQLRGIPLRELQKVMKSPPDFADADAKVSVTDFYAVVQHLSLTLNDPLLGIHVGQCLNLNTLGAIYRISLKATTNQEALHYCQSYLQKTFPNITIHNATAGRTATISVGLPPGHETITRYILETILTVMAREVAIISGEDINVKLSSPHHTSAYPPEWKKGTTFEMKFNQTLLKAAVQDNTRWGLDLLIPEYLALIESMEAQLSFGSKVKLTALRMAKPRLPALETLAGFFNLNARTFQRRLVAENTTFRQITDDLKRDICNLLILHDRFSVTDIASVLGYSEPAAFIHSFKKWHGHPPQKMRTSNAWHVN</sequence>
<proteinExistence type="predicted"/>
<evidence type="ECO:0000256" key="2">
    <source>
        <dbReference type="ARBA" id="ARBA00023125"/>
    </source>
</evidence>
<dbReference type="PROSITE" id="PS01124">
    <property type="entry name" value="HTH_ARAC_FAMILY_2"/>
    <property type="match status" value="1"/>
</dbReference>
<dbReference type="GO" id="GO:0005829">
    <property type="term" value="C:cytosol"/>
    <property type="evidence" value="ECO:0007669"/>
    <property type="project" value="TreeGrafter"/>
</dbReference>
<dbReference type="Gene3D" id="1.10.10.60">
    <property type="entry name" value="Homeodomain-like"/>
    <property type="match status" value="1"/>
</dbReference>
<dbReference type="Pfam" id="PF12625">
    <property type="entry name" value="Arabinose_bd"/>
    <property type="match status" value="1"/>
</dbReference>
<keyword evidence="6" id="KW-1185">Reference proteome</keyword>
<keyword evidence="1" id="KW-0805">Transcription regulation</keyword>
<feature type="domain" description="HTH araC/xylS-type" evidence="4">
    <location>
        <begin position="250"/>
        <end position="331"/>
    </location>
</feature>
<accession>A0A1M5QZ61</accession>
<dbReference type="Proteomes" id="UP000184212">
    <property type="component" value="Unassembled WGS sequence"/>
</dbReference>
<protein>
    <submittedName>
        <fullName evidence="5">Arabinose-binding domain of AraC transcription regulator, N-term</fullName>
    </submittedName>
</protein>
<evidence type="ECO:0000256" key="3">
    <source>
        <dbReference type="ARBA" id="ARBA00023163"/>
    </source>
</evidence>
<name>A0A1M5QZ61_9BACT</name>
<evidence type="ECO:0000313" key="6">
    <source>
        <dbReference type="Proteomes" id="UP000184212"/>
    </source>
</evidence>
<keyword evidence="3" id="KW-0804">Transcription</keyword>
<dbReference type="EMBL" id="FQWQ01000002">
    <property type="protein sequence ID" value="SHH19467.1"/>
    <property type="molecule type" value="Genomic_DNA"/>
</dbReference>
<dbReference type="SUPFAM" id="SSF46689">
    <property type="entry name" value="Homeodomain-like"/>
    <property type="match status" value="1"/>
</dbReference>
<organism evidence="5 6">
    <name type="scientific">Chryseolinea serpens</name>
    <dbReference type="NCBI Taxonomy" id="947013"/>
    <lineage>
        <taxon>Bacteria</taxon>
        <taxon>Pseudomonadati</taxon>
        <taxon>Bacteroidota</taxon>
        <taxon>Cytophagia</taxon>
        <taxon>Cytophagales</taxon>
        <taxon>Fulvivirgaceae</taxon>
        <taxon>Chryseolinea</taxon>
    </lineage>
</organism>
<dbReference type="InterPro" id="IPR018060">
    <property type="entry name" value="HTH_AraC"/>
</dbReference>
<dbReference type="InterPro" id="IPR032687">
    <property type="entry name" value="AraC-type_N"/>
</dbReference>
<dbReference type="AlphaFoldDB" id="A0A1M5QZ61"/>
<dbReference type="GO" id="GO:0000976">
    <property type="term" value="F:transcription cis-regulatory region binding"/>
    <property type="evidence" value="ECO:0007669"/>
    <property type="project" value="TreeGrafter"/>
</dbReference>
<gene>
    <name evidence="5" type="ORF">SAMN04488109_3109</name>
</gene>
<keyword evidence="2" id="KW-0238">DNA-binding</keyword>
<evidence type="ECO:0000256" key="1">
    <source>
        <dbReference type="ARBA" id="ARBA00023015"/>
    </source>
</evidence>
<evidence type="ECO:0000259" key="4">
    <source>
        <dbReference type="PROSITE" id="PS01124"/>
    </source>
</evidence>
<dbReference type="InterPro" id="IPR009057">
    <property type="entry name" value="Homeodomain-like_sf"/>
</dbReference>
<dbReference type="GO" id="GO:0003700">
    <property type="term" value="F:DNA-binding transcription factor activity"/>
    <property type="evidence" value="ECO:0007669"/>
    <property type="project" value="InterPro"/>
</dbReference>
<dbReference type="SMART" id="SM00342">
    <property type="entry name" value="HTH_ARAC"/>
    <property type="match status" value="1"/>
</dbReference>
<dbReference type="PANTHER" id="PTHR47894:SF1">
    <property type="entry name" value="HTH-TYPE TRANSCRIPTIONAL REGULATOR VQSM"/>
    <property type="match status" value="1"/>
</dbReference>
<reference evidence="5 6" key="1">
    <citation type="submission" date="2016-11" db="EMBL/GenBank/DDBJ databases">
        <authorList>
            <person name="Jaros S."/>
            <person name="Januszkiewicz K."/>
            <person name="Wedrychowicz H."/>
        </authorList>
    </citation>
    <scope>NUCLEOTIDE SEQUENCE [LARGE SCALE GENOMIC DNA]</scope>
    <source>
        <strain evidence="5 6">DSM 24574</strain>
    </source>
</reference>